<protein>
    <recommendedName>
        <fullName evidence="2">CCDC81 HU domain-containing protein</fullName>
    </recommendedName>
</protein>
<dbReference type="EnsemblProtists" id="PYU1_T010389">
    <property type="protein sequence ID" value="PYU1_T010389"/>
    <property type="gene ID" value="PYU1_G010367"/>
</dbReference>
<reference evidence="4" key="2">
    <citation type="submission" date="2010-04" db="EMBL/GenBank/DDBJ databases">
        <authorList>
            <person name="Buell R."/>
            <person name="Hamilton J."/>
            <person name="Hostetler J."/>
        </authorList>
    </citation>
    <scope>NUCLEOTIDE SEQUENCE [LARGE SCALE GENOMIC DNA]</scope>
    <source>
        <strain evidence="4">DAOM:BR144</strain>
    </source>
</reference>
<dbReference type="Proteomes" id="UP000019132">
    <property type="component" value="Unassembled WGS sequence"/>
</dbReference>
<reference evidence="3" key="3">
    <citation type="submission" date="2015-02" db="UniProtKB">
        <authorList>
            <consortium name="EnsemblProtists"/>
        </authorList>
    </citation>
    <scope>IDENTIFICATION</scope>
    <source>
        <strain evidence="3">DAOM BR144</strain>
    </source>
</reference>
<proteinExistence type="predicted"/>
<dbReference type="HOGENOM" id="CLU_967993_0_0_1"/>
<dbReference type="Pfam" id="PF14908">
    <property type="entry name" value="HU-CCDC81_euk_1"/>
    <property type="match status" value="1"/>
</dbReference>
<evidence type="ECO:0000256" key="1">
    <source>
        <dbReference type="SAM" id="MobiDB-lite"/>
    </source>
</evidence>
<keyword evidence="4" id="KW-1185">Reference proteome</keyword>
<dbReference type="EMBL" id="GL376602">
    <property type="status" value="NOT_ANNOTATED_CDS"/>
    <property type="molecule type" value="Genomic_DNA"/>
</dbReference>
<dbReference type="InterPro" id="IPR028034">
    <property type="entry name" value="HU-CCDC81"/>
</dbReference>
<evidence type="ECO:0000313" key="3">
    <source>
        <dbReference type="EnsemblProtists" id="PYU1_T010389"/>
    </source>
</evidence>
<feature type="domain" description="CCDC81 HU" evidence="2">
    <location>
        <begin position="44"/>
        <end position="82"/>
    </location>
</feature>
<dbReference type="AlphaFoldDB" id="K3WZJ0"/>
<dbReference type="VEuPathDB" id="FungiDB:PYU1_G010367"/>
<evidence type="ECO:0000313" key="4">
    <source>
        <dbReference type="Proteomes" id="UP000019132"/>
    </source>
</evidence>
<accession>K3WZJ0</accession>
<name>K3WZJ0_GLOUD</name>
<reference evidence="4" key="1">
    <citation type="journal article" date="2010" name="Genome Biol.">
        <title>Genome sequence of the necrotrophic plant pathogen Pythium ultimum reveals original pathogenicity mechanisms and effector repertoire.</title>
        <authorList>
            <person name="Levesque C.A."/>
            <person name="Brouwer H."/>
            <person name="Cano L."/>
            <person name="Hamilton J.P."/>
            <person name="Holt C."/>
            <person name="Huitema E."/>
            <person name="Raffaele S."/>
            <person name="Robideau G.P."/>
            <person name="Thines M."/>
            <person name="Win J."/>
            <person name="Zerillo M.M."/>
            <person name="Beakes G.W."/>
            <person name="Boore J.L."/>
            <person name="Busam D."/>
            <person name="Dumas B."/>
            <person name="Ferriera S."/>
            <person name="Fuerstenberg S.I."/>
            <person name="Gachon C.M."/>
            <person name="Gaulin E."/>
            <person name="Govers F."/>
            <person name="Grenville-Briggs L."/>
            <person name="Horner N."/>
            <person name="Hostetler J."/>
            <person name="Jiang R.H."/>
            <person name="Johnson J."/>
            <person name="Krajaejun T."/>
            <person name="Lin H."/>
            <person name="Meijer H.J."/>
            <person name="Moore B."/>
            <person name="Morris P."/>
            <person name="Phuntmart V."/>
            <person name="Puiu D."/>
            <person name="Shetty J."/>
            <person name="Stajich J.E."/>
            <person name="Tripathy S."/>
            <person name="Wawra S."/>
            <person name="van West P."/>
            <person name="Whitty B.R."/>
            <person name="Coutinho P.M."/>
            <person name="Henrissat B."/>
            <person name="Martin F."/>
            <person name="Thomas P.D."/>
            <person name="Tyler B.M."/>
            <person name="De Vries R.P."/>
            <person name="Kamoun S."/>
            <person name="Yandell M."/>
            <person name="Tisserat N."/>
            <person name="Buell C.R."/>
        </authorList>
    </citation>
    <scope>NUCLEOTIDE SEQUENCE</scope>
    <source>
        <strain evidence="4">DAOM:BR144</strain>
    </source>
</reference>
<evidence type="ECO:0000259" key="2">
    <source>
        <dbReference type="Pfam" id="PF14908"/>
    </source>
</evidence>
<feature type="region of interest" description="Disordered" evidence="1">
    <location>
        <begin position="208"/>
        <end position="237"/>
    </location>
</feature>
<sequence>MASTRKVKPQVVLMRRQKQLEDEQPLATVEIVERATAGVKGLAVADALRIWKALGSYVSAQLARGKAVKLEHLGLFALNASSEPIFLHNAVFLQTNRLRERTRHGSPGSLQAIGTAQCGSFSSVNMSEIGSRFLPNYSKEIVAAVIANVVAHVGNLAKQGRVLRLGFLPIGEWTCDGDVAGFKFLAEFYAQIKLQRTIRTVKMGVSDNGDVESPQESLSHNYEKEHQDLPRPRSSKAAGTARVCGAVSEDDRLSVKIRVVCFEKPSEYSELFTNPFHAIQPLAENFNR</sequence>
<organism evidence="3 4">
    <name type="scientific">Globisporangium ultimum (strain ATCC 200006 / CBS 805.95 / DAOM BR144)</name>
    <name type="common">Pythium ultimum</name>
    <dbReference type="NCBI Taxonomy" id="431595"/>
    <lineage>
        <taxon>Eukaryota</taxon>
        <taxon>Sar</taxon>
        <taxon>Stramenopiles</taxon>
        <taxon>Oomycota</taxon>
        <taxon>Peronosporomycetes</taxon>
        <taxon>Pythiales</taxon>
        <taxon>Pythiaceae</taxon>
        <taxon>Globisporangium</taxon>
    </lineage>
</organism>
<feature type="compositionally biased region" description="Basic and acidic residues" evidence="1">
    <location>
        <begin position="221"/>
        <end position="231"/>
    </location>
</feature>